<evidence type="ECO:0000313" key="7">
    <source>
        <dbReference type="EMBL" id="KZT55534.1"/>
    </source>
</evidence>
<dbReference type="Pfam" id="PF12937">
    <property type="entry name" value="F-box-like"/>
    <property type="match status" value="1"/>
</dbReference>
<name>A0A165EU89_9BASI</name>
<dbReference type="SUPFAM" id="SSF50978">
    <property type="entry name" value="WD40 repeat-like"/>
    <property type="match status" value="1"/>
</dbReference>
<dbReference type="OrthoDB" id="1065058at2759"/>
<dbReference type="PANTHER" id="PTHR47438:SF1">
    <property type="entry name" value="PHOSPHATE METABOLISM PROTEIN 8-RELATED"/>
    <property type="match status" value="1"/>
</dbReference>
<feature type="region of interest" description="Disordered" evidence="5">
    <location>
        <begin position="1"/>
        <end position="169"/>
    </location>
</feature>
<dbReference type="Gene3D" id="2.130.10.10">
    <property type="entry name" value="YVTN repeat-like/Quinoprotein amine dehydrogenase"/>
    <property type="match status" value="1"/>
</dbReference>
<feature type="compositionally biased region" description="Low complexity" evidence="5">
    <location>
        <begin position="47"/>
        <end position="60"/>
    </location>
</feature>
<dbReference type="GO" id="GO:0006206">
    <property type="term" value="P:pyrimidine nucleobase metabolic process"/>
    <property type="evidence" value="ECO:0007669"/>
    <property type="project" value="TreeGrafter"/>
</dbReference>
<dbReference type="PROSITE" id="PS50294">
    <property type="entry name" value="WD_REPEATS_REGION"/>
    <property type="match status" value="1"/>
</dbReference>
<dbReference type="PANTHER" id="PTHR47438">
    <property type="entry name" value="PHOSPHATE METABOLISM PROTEIN 8-RELATED"/>
    <property type="match status" value="1"/>
</dbReference>
<evidence type="ECO:0000256" key="1">
    <source>
        <dbReference type="ARBA" id="ARBA00022574"/>
    </source>
</evidence>
<dbReference type="SMART" id="SM00320">
    <property type="entry name" value="WD40"/>
    <property type="match status" value="3"/>
</dbReference>
<keyword evidence="8" id="KW-1185">Reference proteome</keyword>
<dbReference type="SMART" id="SM00256">
    <property type="entry name" value="FBOX"/>
    <property type="match status" value="1"/>
</dbReference>
<feature type="compositionally biased region" description="Low complexity" evidence="5">
    <location>
        <begin position="136"/>
        <end position="156"/>
    </location>
</feature>
<feature type="region of interest" description="Disordered" evidence="5">
    <location>
        <begin position="775"/>
        <end position="795"/>
    </location>
</feature>
<dbReference type="InterPro" id="IPR019775">
    <property type="entry name" value="WD40_repeat_CS"/>
</dbReference>
<feature type="compositionally biased region" description="Polar residues" evidence="5">
    <location>
        <begin position="157"/>
        <end position="169"/>
    </location>
</feature>
<keyword evidence="1 3" id="KW-0853">WD repeat</keyword>
<reference evidence="7 8" key="1">
    <citation type="journal article" date="2016" name="Mol. Biol. Evol.">
        <title>Comparative Genomics of Early-Diverging Mushroom-Forming Fungi Provides Insights into the Origins of Lignocellulose Decay Capabilities.</title>
        <authorList>
            <person name="Nagy L.G."/>
            <person name="Riley R."/>
            <person name="Tritt A."/>
            <person name="Adam C."/>
            <person name="Daum C."/>
            <person name="Floudas D."/>
            <person name="Sun H."/>
            <person name="Yadav J.S."/>
            <person name="Pangilinan J."/>
            <person name="Larsson K.H."/>
            <person name="Matsuura K."/>
            <person name="Barry K."/>
            <person name="Labutti K."/>
            <person name="Kuo R."/>
            <person name="Ohm R.A."/>
            <person name="Bhattacharya S.S."/>
            <person name="Shirouzu T."/>
            <person name="Yoshinaga Y."/>
            <person name="Martin F.M."/>
            <person name="Grigoriev I.V."/>
            <person name="Hibbett D.S."/>
        </authorList>
    </citation>
    <scope>NUCLEOTIDE SEQUENCE [LARGE SCALE GENOMIC DNA]</scope>
    <source>
        <strain evidence="7 8">HHB12733</strain>
    </source>
</reference>
<dbReference type="SUPFAM" id="SSF81383">
    <property type="entry name" value="F-box domain"/>
    <property type="match status" value="1"/>
</dbReference>
<feature type="domain" description="F-box" evidence="6">
    <location>
        <begin position="344"/>
        <end position="390"/>
    </location>
</feature>
<feature type="compositionally biased region" description="Polar residues" evidence="5">
    <location>
        <begin position="105"/>
        <end position="121"/>
    </location>
</feature>
<dbReference type="InterPro" id="IPR001680">
    <property type="entry name" value="WD40_rpt"/>
</dbReference>
<dbReference type="AlphaFoldDB" id="A0A165EU89"/>
<dbReference type="InterPro" id="IPR052791">
    <property type="entry name" value="SSM1_domain"/>
</dbReference>
<dbReference type="Pfam" id="PF00400">
    <property type="entry name" value="WD40"/>
    <property type="match status" value="2"/>
</dbReference>
<feature type="compositionally biased region" description="Pro residues" evidence="5">
    <location>
        <begin position="11"/>
        <end position="22"/>
    </location>
</feature>
<keyword evidence="4" id="KW-0175">Coiled coil</keyword>
<dbReference type="PROSITE" id="PS50082">
    <property type="entry name" value="WD_REPEATS_2"/>
    <property type="match status" value="2"/>
</dbReference>
<evidence type="ECO:0000256" key="2">
    <source>
        <dbReference type="ARBA" id="ARBA00022737"/>
    </source>
</evidence>
<gene>
    <name evidence="7" type="ORF">CALCODRAFT_518713</name>
</gene>
<feature type="repeat" description="WD" evidence="3">
    <location>
        <begin position="517"/>
        <end position="556"/>
    </location>
</feature>
<feature type="region of interest" description="Disordered" evidence="5">
    <location>
        <begin position="673"/>
        <end position="693"/>
    </location>
</feature>
<evidence type="ECO:0000313" key="8">
    <source>
        <dbReference type="Proteomes" id="UP000076842"/>
    </source>
</evidence>
<dbReference type="InterPro" id="IPR036047">
    <property type="entry name" value="F-box-like_dom_sf"/>
</dbReference>
<evidence type="ECO:0000256" key="4">
    <source>
        <dbReference type="SAM" id="Coils"/>
    </source>
</evidence>
<organism evidence="7 8">
    <name type="scientific">Calocera cornea HHB12733</name>
    <dbReference type="NCBI Taxonomy" id="1353952"/>
    <lineage>
        <taxon>Eukaryota</taxon>
        <taxon>Fungi</taxon>
        <taxon>Dikarya</taxon>
        <taxon>Basidiomycota</taxon>
        <taxon>Agaricomycotina</taxon>
        <taxon>Dacrymycetes</taxon>
        <taxon>Dacrymycetales</taxon>
        <taxon>Dacrymycetaceae</taxon>
        <taxon>Calocera</taxon>
    </lineage>
</organism>
<evidence type="ECO:0000256" key="3">
    <source>
        <dbReference type="PROSITE-ProRule" id="PRU00221"/>
    </source>
</evidence>
<dbReference type="Proteomes" id="UP000076842">
    <property type="component" value="Unassembled WGS sequence"/>
</dbReference>
<dbReference type="Gene3D" id="1.20.1280.50">
    <property type="match status" value="1"/>
</dbReference>
<dbReference type="EMBL" id="KV423993">
    <property type="protein sequence ID" value="KZT55534.1"/>
    <property type="molecule type" value="Genomic_DNA"/>
</dbReference>
<accession>A0A165EU89</accession>
<keyword evidence="2" id="KW-0677">Repeat</keyword>
<dbReference type="PROSITE" id="PS50181">
    <property type="entry name" value="FBOX"/>
    <property type="match status" value="1"/>
</dbReference>
<sequence length="860" mass="93065">MAAAPAAARRPPLPGQPQPPRRPAMVSTTRRPAGLGGLMSPVSLDDPGGPSTPGAAAGTKPSPPHPGVNGRGTPRAPPASKASPAPARPLRTPTRPPNARPQRPSLPNQSTAPQIQVQHSTSPPPSEHTRTPARIPLSRQTSLPLSTSTSPGPSASANGGYSITPSSPAQSFWATTEDIASDDDLITEVDEHAPDEEFIRSLQGVGALHTKQLRTLKRLLEQSQTAAASQLHALQAEQRVLREQLARERAERERIERAMDGERARSWAPPRVRTPRPPEAGVDMVAVMRGSMEGTISDGEVKTALRSLRPAERMRLIHIILDSCLPGDISAMIRLLDKYLKSTFDVLGNLPEELAVLVLTHLSVPELLAAERVSRTWQQLVHHPSVWRFHCMRLAATDPVPLRPPANPDGWEPLYRGLHYREQNWALGLAQTLRFLPGHAGYVTTLHLKGKRLISGSYDETVRVWDLESGGLTKELRVKAVSCLDMLPDEEVFAVGFHDVGRVQVFSSLTWNVLQTLQGHLYGIRAIAMNSTYLVSAGADKALVCWDWRAGTKIVRFGQQTNLNIGVQLVSEDRVVGVTVDGVVRTFSIPRREMLSQFKLSDLHGTDPMADSRLLNIGAGANTLQWFAAKGRHITCATKSVILRLEWPEDGSESARTPTTNGLPSPLVERRMAAQQRKVSAPMPSSGAATPVRADALRRSSLGRASVASAASSPKAATFQDVPLGSLPRIVSITDTPDISVGAVDPTKGRVVTSTRFSTRTGADRRIFVSTCRATQTGKSPHRQPLEVAEEGAEQKPLPLGDIVPITGIWQTHEELATPEKNPMSMALSHEEAVVGCADGTIYVLGFVGNKFLEAPTEEE</sequence>
<feature type="compositionally biased region" description="Low complexity" evidence="5">
    <location>
        <begin position="1"/>
        <end position="10"/>
    </location>
</feature>
<feature type="coiled-coil region" evidence="4">
    <location>
        <begin position="231"/>
        <end position="265"/>
    </location>
</feature>
<dbReference type="STRING" id="1353952.A0A165EU89"/>
<dbReference type="InParanoid" id="A0A165EU89"/>
<dbReference type="InterPro" id="IPR015943">
    <property type="entry name" value="WD40/YVTN_repeat-like_dom_sf"/>
</dbReference>
<proteinExistence type="predicted"/>
<evidence type="ECO:0000256" key="5">
    <source>
        <dbReference type="SAM" id="MobiDB-lite"/>
    </source>
</evidence>
<dbReference type="InterPro" id="IPR001810">
    <property type="entry name" value="F-box_dom"/>
</dbReference>
<dbReference type="PROSITE" id="PS00678">
    <property type="entry name" value="WD_REPEATS_1"/>
    <property type="match status" value="1"/>
</dbReference>
<protein>
    <recommendedName>
        <fullName evidence="6">F-box domain-containing protein</fullName>
    </recommendedName>
</protein>
<feature type="repeat" description="WD" evidence="3">
    <location>
        <begin position="436"/>
        <end position="475"/>
    </location>
</feature>
<dbReference type="InterPro" id="IPR036322">
    <property type="entry name" value="WD40_repeat_dom_sf"/>
</dbReference>
<evidence type="ECO:0000259" key="6">
    <source>
        <dbReference type="PROSITE" id="PS50181"/>
    </source>
</evidence>
<feature type="compositionally biased region" description="Low complexity" evidence="5">
    <location>
        <begin position="78"/>
        <end position="93"/>
    </location>
</feature>
<dbReference type="GO" id="GO:0009166">
    <property type="term" value="P:nucleotide catabolic process"/>
    <property type="evidence" value="ECO:0007669"/>
    <property type="project" value="TreeGrafter"/>
</dbReference>
<dbReference type="GO" id="GO:0008252">
    <property type="term" value="F:nucleotidase activity"/>
    <property type="evidence" value="ECO:0007669"/>
    <property type="project" value="TreeGrafter"/>
</dbReference>